<dbReference type="PATRIC" id="fig|394096.3.peg.1878"/>
<keyword evidence="4" id="KW-0413">Isomerase</keyword>
<dbReference type="AlphaFoldDB" id="A0A085WRP4"/>
<gene>
    <name evidence="7" type="ORF">DB31_5399</name>
</gene>
<comment type="catalytic activity">
    <reaction evidence="1">
        <text>chorismate = isochorismate</text>
        <dbReference type="Rhea" id="RHEA:18985"/>
        <dbReference type="ChEBI" id="CHEBI:29748"/>
        <dbReference type="ChEBI" id="CHEBI:29780"/>
        <dbReference type="EC" id="5.4.4.2"/>
    </reaction>
</comment>
<evidence type="ECO:0000256" key="1">
    <source>
        <dbReference type="ARBA" id="ARBA00000799"/>
    </source>
</evidence>
<dbReference type="Gene3D" id="3.60.120.10">
    <property type="entry name" value="Anthranilate synthase"/>
    <property type="match status" value="1"/>
</dbReference>
<feature type="domain" description="Chorismate-utilising enzyme C-terminal" evidence="6">
    <location>
        <begin position="176"/>
        <end position="421"/>
    </location>
</feature>
<dbReference type="PANTHER" id="PTHR42839:SF2">
    <property type="entry name" value="ISOCHORISMATE SYNTHASE ENTC"/>
    <property type="match status" value="1"/>
</dbReference>
<evidence type="ECO:0000256" key="5">
    <source>
        <dbReference type="ARBA" id="ARBA00041564"/>
    </source>
</evidence>
<comment type="caution">
    <text evidence="7">The sequence shown here is derived from an EMBL/GenBank/DDBJ whole genome shotgun (WGS) entry which is preliminary data.</text>
</comment>
<dbReference type="InterPro" id="IPR004561">
    <property type="entry name" value="IsoChor_synthase"/>
</dbReference>
<dbReference type="SUPFAM" id="SSF56322">
    <property type="entry name" value="ADC synthase"/>
    <property type="match status" value="1"/>
</dbReference>
<evidence type="ECO:0000259" key="6">
    <source>
        <dbReference type="Pfam" id="PF00425"/>
    </source>
</evidence>
<sequence>MTTHNPAKGQRWVAGMMTLASADPLAGAGLLGVPTLYWEQPLEQEAIAGWGEAAVMEARSPTEASEVLGSLSSHLELRWLGEAPARLPGPWFGGMRFASTAPADADWKALGFARWTLPELLVWRVAQGMAVAAFAPEAEGGEDLVRSRLERVRASFPADYRHPRGAPVALELSSSREGFEARVERALEAIAAGRLQKVVMARSVEAEGSRPFDVVDVLARLREQNPRCVTFLFRAPGDVAFLGATPETLCRVDGRVLETEALAGSAAPGQADGLGASDKDRREHDSVVRYILAALRPLADHVTADQEPRLLTLKNVVHLRTGIRAELREGVTASQVVAALHPTPAVGGVPRDHSLGFLHEHEALDRGWYAGPVGWIGPSGAHMAVALRSALVRGAHARLFVGAGIVQGSSSATEWRETEMKSLAMLRALGGGDVRRES</sequence>
<evidence type="ECO:0000256" key="4">
    <source>
        <dbReference type="ARBA" id="ARBA00023235"/>
    </source>
</evidence>
<evidence type="ECO:0000313" key="8">
    <source>
        <dbReference type="Proteomes" id="UP000028725"/>
    </source>
</evidence>
<dbReference type="NCBIfam" id="TIGR00543">
    <property type="entry name" value="isochor_syn"/>
    <property type="match status" value="1"/>
</dbReference>
<dbReference type="PANTHER" id="PTHR42839">
    <property type="entry name" value="ISOCHORISMATE SYNTHASE ENTC"/>
    <property type="match status" value="1"/>
</dbReference>
<dbReference type="InterPro" id="IPR015890">
    <property type="entry name" value="Chorismate_C"/>
</dbReference>
<evidence type="ECO:0000313" key="7">
    <source>
        <dbReference type="EMBL" id="KFE70357.1"/>
    </source>
</evidence>
<dbReference type="RefSeq" id="WP_044185347.1">
    <property type="nucleotide sequence ID" value="NZ_JMCB01000003.1"/>
</dbReference>
<evidence type="ECO:0000256" key="2">
    <source>
        <dbReference type="ARBA" id="ARBA00005297"/>
    </source>
</evidence>
<dbReference type="OrthoDB" id="9806579at2"/>
<proteinExistence type="inferred from homology"/>
<reference evidence="7 8" key="1">
    <citation type="submission" date="2014-04" db="EMBL/GenBank/DDBJ databases">
        <title>Genome assembly of Hyalangium minutum DSM 14724.</title>
        <authorList>
            <person name="Sharma G."/>
            <person name="Subramanian S."/>
        </authorList>
    </citation>
    <scope>NUCLEOTIDE SEQUENCE [LARGE SCALE GENOMIC DNA]</scope>
    <source>
        <strain evidence="7 8">DSM 14724</strain>
    </source>
</reference>
<comment type="similarity">
    <text evidence="2">Belongs to the isochorismate synthase family.</text>
</comment>
<dbReference type="EC" id="5.4.4.2" evidence="3"/>
<dbReference type="InterPro" id="IPR005801">
    <property type="entry name" value="ADC_synthase"/>
</dbReference>
<protein>
    <recommendedName>
        <fullName evidence="3">isochorismate synthase</fullName>
        <ecNumber evidence="3">5.4.4.2</ecNumber>
    </recommendedName>
    <alternativeName>
        <fullName evidence="5">Isochorismate mutase</fullName>
    </alternativeName>
</protein>
<organism evidence="7 8">
    <name type="scientific">Hyalangium minutum</name>
    <dbReference type="NCBI Taxonomy" id="394096"/>
    <lineage>
        <taxon>Bacteria</taxon>
        <taxon>Pseudomonadati</taxon>
        <taxon>Myxococcota</taxon>
        <taxon>Myxococcia</taxon>
        <taxon>Myxococcales</taxon>
        <taxon>Cystobacterineae</taxon>
        <taxon>Archangiaceae</taxon>
        <taxon>Hyalangium</taxon>
    </lineage>
</organism>
<evidence type="ECO:0000256" key="3">
    <source>
        <dbReference type="ARBA" id="ARBA00012824"/>
    </source>
</evidence>
<accession>A0A085WRP4</accession>
<keyword evidence="8" id="KW-1185">Reference proteome</keyword>
<dbReference type="EMBL" id="JMCB01000003">
    <property type="protein sequence ID" value="KFE70357.1"/>
    <property type="molecule type" value="Genomic_DNA"/>
</dbReference>
<name>A0A085WRP4_9BACT</name>
<dbReference type="Pfam" id="PF00425">
    <property type="entry name" value="Chorismate_bind"/>
    <property type="match status" value="1"/>
</dbReference>
<dbReference type="STRING" id="394096.DB31_5399"/>
<dbReference type="Proteomes" id="UP000028725">
    <property type="component" value="Unassembled WGS sequence"/>
</dbReference>
<dbReference type="GO" id="GO:0008909">
    <property type="term" value="F:isochorismate synthase activity"/>
    <property type="evidence" value="ECO:0007669"/>
    <property type="project" value="UniProtKB-EC"/>
</dbReference>